<keyword evidence="3" id="KW-1185">Reference proteome</keyword>
<organism evidence="2 3">
    <name type="scientific">Chitinophaga ginsengisegetis</name>
    <dbReference type="NCBI Taxonomy" id="393003"/>
    <lineage>
        <taxon>Bacteria</taxon>
        <taxon>Pseudomonadati</taxon>
        <taxon>Bacteroidota</taxon>
        <taxon>Chitinophagia</taxon>
        <taxon>Chitinophagales</taxon>
        <taxon>Chitinophagaceae</taxon>
        <taxon>Chitinophaga</taxon>
    </lineage>
</organism>
<feature type="domain" description="N-acetyltransferase" evidence="1">
    <location>
        <begin position="2"/>
        <end position="158"/>
    </location>
</feature>
<proteinExistence type="predicted"/>
<evidence type="ECO:0000313" key="2">
    <source>
        <dbReference type="EMBL" id="SKC98298.1"/>
    </source>
</evidence>
<dbReference type="Proteomes" id="UP000190166">
    <property type="component" value="Unassembled WGS sequence"/>
</dbReference>
<dbReference type="PANTHER" id="PTHR43415:SF5">
    <property type="entry name" value="ACETYLTRANSFERASE"/>
    <property type="match status" value="1"/>
</dbReference>
<name>A0A1T5NDW2_9BACT</name>
<dbReference type="Gene3D" id="3.40.630.30">
    <property type="match status" value="1"/>
</dbReference>
<dbReference type="PROSITE" id="PS51186">
    <property type="entry name" value="GNAT"/>
    <property type="match status" value="1"/>
</dbReference>
<reference evidence="2 3" key="1">
    <citation type="submission" date="2017-02" db="EMBL/GenBank/DDBJ databases">
        <authorList>
            <person name="Peterson S.W."/>
        </authorList>
    </citation>
    <scope>NUCLEOTIDE SEQUENCE [LARGE SCALE GENOMIC DNA]</scope>
    <source>
        <strain evidence="2 3">DSM 18108</strain>
    </source>
</reference>
<gene>
    <name evidence="2" type="ORF">SAMN05660461_1152</name>
</gene>
<dbReference type="EMBL" id="FUZZ01000001">
    <property type="protein sequence ID" value="SKC98298.1"/>
    <property type="molecule type" value="Genomic_DNA"/>
</dbReference>
<dbReference type="STRING" id="393003.SAMN05660461_1152"/>
<dbReference type="SUPFAM" id="SSF55729">
    <property type="entry name" value="Acyl-CoA N-acyltransferases (Nat)"/>
    <property type="match status" value="1"/>
</dbReference>
<dbReference type="GO" id="GO:0016747">
    <property type="term" value="F:acyltransferase activity, transferring groups other than amino-acyl groups"/>
    <property type="evidence" value="ECO:0007669"/>
    <property type="project" value="InterPro"/>
</dbReference>
<dbReference type="InterPro" id="IPR000182">
    <property type="entry name" value="GNAT_dom"/>
</dbReference>
<sequence length="167" mass="19211">MIQLETFTAADFDRFISWVDNEEALVQFAGPLFTYPLTHGQLTAYLEQTKKKPLKIRLLETNQVIGHCELNFEKEMPRLSRILIGEKSMRNKGLGKLVVKEMVNKLFSTTEHTAVDLNVFDWNHNAIACYTQLGFRINPDMASTTVVGGKIWHTHNMVLQKADWQML</sequence>
<evidence type="ECO:0000313" key="3">
    <source>
        <dbReference type="Proteomes" id="UP000190166"/>
    </source>
</evidence>
<dbReference type="AlphaFoldDB" id="A0A1T5NDW2"/>
<dbReference type="PANTHER" id="PTHR43415">
    <property type="entry name" value="SPERMIDINE N(1)-ACETYLTRANSFERASE"/>
    <property type="match status" value="1"/>
</dbReference>
<keyword evidence="2" id="KW-0808">Transferase</keyword>
<dbReference type="Pfam" id="PF00583">
    <property type="entry name" value="Acetyltransf_1"/>
    <property type="match status" value="1"/>
</dbReference>
<dbReference type="InterPro" id="IPR016181">
    <property type="entry name" value="Acyl_CoA_acyltransferase"/>
</dbReference>
<accession>A0A1T5NDW2</accession>
<evidence type="ECO:0000259" key="1">
    <source>
        <dbReference type="PROSITE" id="PS51186"/>
    </source>
</evidence>
<dbReference type="RefSeq" id="WP_143313501.1">
    <property type="nucleotide sequence ID" value="NZ_FUZZ01000001.1"/>
</dbReference>
<protein>
    <submittedName>
        <fullName evidence="2">Protein N-acetyltransferase, RimJ/RimL family</fullName>
    </submittedName>
</protein>